<keyword evidence="9" id="KW-1185">Reference proteome</keyword>
<comment type="caution">
    <text evidence="8">The sequence shown here is derived from an EMBL/GenBank/DDBJ whole genome shotgun (WGS) entry which is preliminary data.</text>
</comment>
<dbReference type="RefSeq" id="WP_179299713.1">
    <property type="nucleotide sequence ID" value="NZ_MQWD01000001.1"/>
</dbReference>
<evidence type="ECO:0000256" key="1">
    <source>
        <dbReference type="ARBA" id="ARBA00022679"/>
    </source>
</evidence>
<dbReference type="PROSITE" id="PS50011">
    <property type="entry name" value="PROTEIN_KINASE_DOM"/>
    <property type="match status" value="1"/>
</dbReference>
<dbReference type="Gene3D" id="3.30.200.20">
    <property type="entry name" value="Phosphorylase Kinase, domain 1"/>
    <property type="match status" value="1"/>
</dbReference>
<dbReference type="InterPro" id="IPR011009">
    <property type="entry name" value="Kinase-like_dom_sf"/>
</dbReference>
<evidence type="ECO:0000256" key="3">
    <source>
        <dbReference type="ARBA" id="ARBA00022777"/>
    </source>
</evidence>
<evidence type="ECO:0000256" key="2">
    <source>
        <dbReference type="ARBA" id="ARBA00022741"/>
    </source>
</evidence>
<protein>
    <recommendedName>
        <fullName evidence="7">Protein kinase domain-containing protein</fullName>
    </recommendedName>
</protein>
<feature type="region of interest" description="Disordered" evidence="6">
    <location>
        <begin position="295"/>
        <end position="328"/>
    </location>
</feature>
<dbReference type="InterPro" id="IPR019734">
    <property type="entry name" value="TPR_rpt"/>
</dbReference>
<dbReference type="EMBL" id="MQWD01000001">
    <property type="protein sequence ID" value="PAP77978.1"/>
    <property type="molecule type" value="Genomic_DNA"/>
</dbReference>
<dbReference type="InterPro" id="IPR011990">
    <property type="entry name" value="TPR-like_helical_dom_sf"/>
</dbReference>
<keyword evidence="4 5" id="KW-0067">ATP-binding</keyword>
<dbReference type="Gene3D" id="1.25.40.10">
    <property type="entry name" value="Tetratricopeptide repeat domain"/>
    <property type="match status" value="3"/>
</dbReference>
<organism evidence="8 9">
    <name type="scientific">Rubrivirga marina</name>
    <dbReference type="NCBI Taxonomy" id="1196024"/>
    <lineage>
        <taxon>Bacteria</taxon>
        <taxon>Pseudomonadati</taxon>
        <taxon>Rhodothermota</taxon>
        <taxon>Rhodothermia</taxon>
        <taxon>Rhodothermales</taxon>
        <taxon>Rubricoccaceae</taxon>
        <taxon>Rubrivirga</taxon>
    </lineage>
</organism>
<keyword evidence="3" id="KW-0418">Kinase</keyword>
<dbReference type="GO" id="GO:0005524">
    <property type="term" value="F:ATP binding"/>
    <property type="evidence" value="ECO:0007669"/>
    <property type="project" value="UniProtKB-UniRule"/>
</dbReference>
<dbReference type="Proteomes" id="UP000216339">
    <property type="component" value="Unassembled WGS sequence"/>
</dbReference>
<reference evidence="8 9" key="1">
    <citation type="submission" date="2016-11" db="EMBL/GenBank/DDBJ databases">
        <title>Study of marine rhodopsin-containing bacteria.</title>
        <authorList>
            <person name="Yoshizawa S."/>
            <person name="Kumagai Y."/>
            <person name="Kogure K."/>
        </authorList>
    </citation>
    <scope>NUCLEOTIDE SEQUENCE [LARGE SCALE GENOMIC DNA]</scope>
    <source>
        <strain evidence="8 9">SAORIC-28</strain>
    </source>
</reference>
<evidence type="ECO:0000313" key="9">
    <source>
        <dbReference type="Proteomes" id="UP000216339"/>
    </source>
</evidence>
<name>A0A271J3W8_9BACT</name>
<dbReference type="InterPro" id="IPR017441">
    <property type="entry name" value="Protein_kinase_ATP_BS"/>
</dbReference>
<proteinExistence type="predicted"/>
<gene>
    <name evidence="8" type="ORF">BSZ37_16795</name>
</gene>
<dbReference type="InterPro" id="IPR000719">
    <property type="entry name" value="Prot_kinase_dom"/>
</dbReference>
<evidence type="ECO:0000313" key="8">
    <source>
        <dbReference type="EMBL" id="PAP77978.1"/>
    </source>
</evidence>
<keyword evidence="2 5" id="KW-0547">Nucleotide-binding</keyword>
<dbReference type="PROSITE" id="PS00108">
    <property type="entry name" value="PROTEIN_KINASE_ST"/>
    <property type="match status" value="1"/>
</dbReference>
<evidence type="ECO:0000256" key="5">
    <source>
        <dbReference type="PROSITE-ProRule" id="PRU10141"/>
    </source>
</evidence>
<dbReference type="SUPFAM" id="SSF48452">
    <property type="entry name" value="TPR-like"/>
    <property type="match status" value="3"/>
</dbReference>
<dbReference type="SMART" id="SM00220">
    <property type="entry name" value="S_TKc"/>
    <property type="match status" value="1"/>
</dbReference>
<evidence type="ECO:0000256" key="4">
    <source>
        <dbReference type="ARBA" id="ARBA00022840"/>
    </source>
</evidence>
<dbReference type="PANTHER" id="PTHR43289">
    <property type="entry name" value="MITOGEN-ACTIVATED PROTEIN KINASE KINASE KINASE 20-RELATED"/>
    <property type="match status" value="1"/>
</dbReference>
<dbReference type="GO" id="GO:0004674">
    <property type="term" value="F:protein serine/threonine kinase activity"/>
    <property type="evidence" value="ECO:0007669"/>
    <property type="project" value="TreeGrafter"/>
</dbReference>
<dbReference type="CDD" id="cd14014">
    <property type="entry name" value="STKc_PknB_like"/>
    <property type="match status" value="1"/>
</dbReference>
<dbReference type="AlphaFoldDB" id="A0A271J3W8"/>
<evidence type="ECO:0000256" key="6">
    <source>
        <dbReference type="SAM" id="MobiDB-lite"/>
    </source>
</evidence>
<sequence>MTPHDWETVGRLFHEAASLPLPDRSPYLDEACAPGLRGEVERLLAAEPPAEAYFDPPTGLAALLPTAELREVVARERDDDLPAGARVGPWEIVEELGRGGMGAVYRARRADAQYEQTVALKVVKRGMDTDALLARFRRERAVLASLEHPGIARLVDGGAAPDGRPYLALELVDGEPITRWADRHRLGVEARLQLFLQVCEAVAHAHRRLVVHRDLKPSNVLVDPEGRARLLDFGLAAVLSDDASEAGERSIGGPRLLTPEYAAPEQFEGGPTTTATDVYTLGVLLYELLTGRRPHGTTRRRLPMGATPTARPARPSAAATRPQERDDAPEAEALAALRATTPARLRHRLRGDLDAIALTALQAEPERRYASVDALADDVRRHLAARPVAARPDRLAYRAWAFARRNRARLAAAALALAVAATLGGQALLQQRAAASERERADLASAFVLGLLTESDPREGAGGTTPVRDVLARAERRAEAELAGRPDLLARVLTTVGGTLTELEEYDRAGPLLRRALALAEATGDAPAAAEAHIRLAGRARRQNRYEAAAAHARQAAATALPRGDAAAVLHARALGEQAAVAADRGAFDAAARDYRTALDLLRGASRAERHTARLLSQLGGVLSDVGDLDGSARVLREAAALQRELVGPSHPDLAFTYVSLGNTLELRDSLAASVAAHREALGVLQRAYGEDHWATATALHNLASAEDAAGRDALAAQLYDRALAIKRRLYGDTHGSVAATLINLGYLQYEQGAVVDAEATTREALRVARAIYGDAHFRTALAAYNLAEILLGQRRALDEAERLAAEALVVDRATYGPDDEGTLLTALLLGRVQAARGACGRAVPTLRAALGAIDGRLRDAPERRAAAADLAACEG</sequence>
<accession>A0A271J3W8</accession>
<feature type="compositionally biased region" description="Low complexity" evidence="6">
    <location>
        <begin position="306"/>
        <end position="321"/>
    </location>
</feature>
<keyword evidence="1" id="KW-0808">Transferase</keyword>
<dbReference type="InterPro" id="IPR008271">
    <property type="entry name" value="Ser/Thr_kinase_AS"/>
</dbReference>
<dbReference type="PANTHER" id="PTHR43289:SF34">
    <property type="entry name" value="SERINE_THREONINE-PROTEIN KINASE YBDM-RELATED"/>
    <property type="match status" value="1"/>
</dbReference>
<dbReference type="PROSITE" id="PS00107">
    <property type="entry name" value="PROTEIN_KINASE_ATP"/>
    <property type="match status" value="1"/>
</dbReference>
<dbReference type="SMART" id="SM00028">
    <property type="entry name" value="TPR"/>
    <property type="match status" value="6"/>
</dbReference>
<dbReference type="SUPFAM" id="SSF56112">
    <property type="entry name" value="Protein kinase-like (PK-like)"/>
    <property type="match status" value="1"/>
</dbReference>
<dbReference type="Gene3D" id="1.10.510.10">
    <property type="entry name" value="Transferase(Phosphotransferase) domain 1"/>
    <property type="match status" value="1"/>
</dbReference>
<feature type="binding site" evidence="5">
    <location>
        <position position="121"/>
    </location>
    <ligand>
        <name>ATP</name>
        <dbReference type="ChEBI" id="CHEBI:30616"/>
    </ligand>
</feature>
<dbReference type="Pfam" id="PF00069">
    <property type="entry name" value="Pkinase"/>
    <property type="match status" value="1"/>
</dbReference>
<feature type="domain" description="Protein kinase" evidence="7">
    <location>
        <begin position="90"/>
        <end position="385"/>
    </location>
</feature>
<evidence type="ECO:0000259" key="7">
    <source>
        <dbReference type="PROSITE" id="PS50011"/>
    </source>
</evidence>
<dbReference type="Pfam" id="PF13424">
    <property type="entry name" value="TPR_12"/>
    <property type="match status" value="3"/>
</dbReference>